<accession>A0A8X6PBB1</accession>
<keyword evidence="2" id="KW-1185">Reference proteome</keyword>
<dbReference type="Proteomes" id="UP000887013">
    <property type="component" value="Unassembled WGS sequence"/>
</dbReference>
<sequence length="93" mass="10322">MDTLYLCICGRVFMCFVPPCRQRAADARFIKGLQDIILLQELAAQLAHRIPHRSGELSRKVSIPNGRKNSVKLSCVTKGNLNLLSKERTVVGG</sequence>
<comment type="caution">
    <text evidence="1">The sequence shown here is derived from an EMBL/GenBank/DDBJ whole genome shotgun (WGS) entry which is preliminary data.</text>
</comment>
<organism evidence="1 2">
    <name type="scientific">Nephila pilipes</name>
    <name type="common">Giant wood spider</name>
    <name type="synonym">Nephila maculata</name>
    <dbReference type="NCBI Taxonomy" id="299642"/>
    <lineage>
        <taxon>Eukaryota</taxon>
        <taxon>Metazoa</taxon>
        <taxon>Ecdysozoa</taxon>
        <taxon>Arthropoda</taxon>
        <taxon>Chelicerata</taxon>
        <taxon>Arachnida</taxon>
        <taxon>Araneae</taxon>
        <taxon>Araneomorphae</taxon>
        <taxon>Entelegynae</taxon>
        <taxon>Araneoidea</taxon>
        <taxon>Nephilidae</taxon>
        <taxon>Nephila</taxon>
    </lineage>
</organism>
<evidence type="ECO:0000313" key="2">
    <source>
        <dbReference type="Proteomes" id="UP000887013"/>
    </source>
</evidence>
<gene>
    <name evidence="1" type="ORF">NPIL_277531</name>
</gene>
<evidence type="ECO:0000313" key="1">
    <source>
        <dbReference type="EMBL" id="GFT55749.1"/>
    </source>
</evidence>
<protein>
    <submittedName>
        <fullName evidence="1">Uncharacterized protein</fullName>
    </submittedName>
</protein>
<dbReference type="EMBL" id="BMAW01017822">
    <property type="protein sequence ID" value="GFT55749.1"/>
    <property type="molecule type" value="Genomic_DNA"/>
</dbReference>
<proteinExistence type="predicted"/>
<dbReference type="AlphaFoldDB" id="A0A8X6PBB1"/>
<name>A0A8X6PBB1_NEPPI</name>
<reference evidence="1" key="1">
    <citation type="submission" date="2020-08" db="EMBL/GenBank/DDBJ databases">
        <title>Multicomponent nature underlies the extraordinary mechanical properties of spider dragline silk.</title>
        <authorList>
            <person name="Kono N."/>
            <person name="Nakamura H."/>
            <person name="Mori M."/>
            <person name="Yoshida Y."/>
            <person name="Ohtoshi R."/>
            <person name="Malay A.D."/>
            <person name="Moran D.A.P."/>
            <person name="Tomita M."/>
            <person name="Numata K."/>
            <person name="Arakawa K."/>
        </authorList>
    </citation>
    <scope>NUCLEOTIDE SEQUENCE</scope>
</reference>